<dbReference type="PANTHER" id="PTHR30270">
    <property type="entry name" value="THIAMINE-MONOPHOSPHATE KINASE"/>
    <property type="match status" value="1"/>
</dbReference>
<dbReference type="UniPathway" id="UPA00060">
    <property type="reaction ID" value="UER00142"/>
</dbReference>
<keyword evidence="2" id="KW-0547">Nucleotide-binding</keyword>
<keyword evidence="2" id="KW-0479">Metal-binding</keyword>
<dbReference type="AlphaFoldDB" id="A0A2V1H2S2"/>
<feature type="domain" description="PurM-like N-terminal" evidence="3">
    <location>
        <begin position="26"/>
        <end position="135"/>
    </location>
</feature>
<feature type="binding site" evidence="2">
    <location>
        <position position="28"/>
    </location>
    <ligand>
        <name>Mg(2+)</name>
        <dbReference type="ChEBI" id="CHEBI:18420"/>
        <label>4</label>
    </ligand>
</feature>
<dbReference type="GO" id="GO:0005524">
    <property type="term" value="F:ATP binding"/>
    <property type="evidence" value="ECO:0007669"/>
    <property type="project" value="UniProtKB-UniRule"/>
</dbReference>
<dbReference type="Gene3D" id="3.90.650.10">
    <property type="entry name" value="PurM-like C-terminal domain"/>
    <property type="match status" value="1"/>
</dbReference>
<feature type="binding site" evidence="2">
    <location>
        <position position="45"/>
    </location>
    <ligand>
        <name>Mg(2+)</name>
        <dbReference type="ChEBI" id="CHEBI:18420"/>
        <label>1</label>
    </ligand>
</feature>
<dbReference type="InterPro" id="IPR006283">
    <property type="entry name" value="ThiL-like"/>
</dbReference>
<dbReference type="GO" id="GO:0000287">
    <property type="term" value="F:magnesium ion binding"/>
    <property type="evidence" value="ECO:0007669"/>
    <property type="project" value="UniProtKB-UniRule"/>
</dbReference>
<evidence type="ECO:0000313" key="5">
    <source>
        <dbReference type="Proteomes" id="UP000244906"/>
    </source>
</evidence>
<feature type="binding site" evidence="2">
    <location>
        <position position="45"/>
    </location>
    <ligand>
        <name>Mg(2+)</name>
        <dbReference type="ChEBI" id="CHEBI:18420"/>
        <label>2</label>
    </ligand>
</feature>
<dbReference type="SUPFAM" id="SSF56042">
    <property type="entry name" value="PurM C-terminal domain-like"/>
    <property type="match status" value="1"/>
</dbReference>
<feature type="binding site" evidence="2">
    <location>
        <position position="213"/>
    </location>
    <ligand>
        <name>ATP</name>
        <dbReference type="ChEBI" id="CHEBI:30616"/>
    </ligand>
</feature>
<keyword evidence="2 4" id="KW-0418">Kinase</keyword>
<dbReference type="GO" id="GO:0009030">
    <property type="term" value="F:thiamine-phosphate kinase activity"/>
    <property type="evidence" value="ECO:0007669"/>
    <property type="project" value="UniProtKB-UniRule"/>
</dbReference>
<reference evidence="4 5" key="1">
    <citation type="submission" date="2018-04" db="EMBL/GenBank/DDBJ databases">
        <title>Thalassorhabdus spongiae gen. nov., sp. nov., isolated from a marine sponge in South-West Iceland.</title>
        <authorList>
            <person name="Knobloch S."/>
            <person name="Daussin A."/>
            <person name="Johannsson R."/>
            <person name="Marteinsson V.T."/>
        </authorList>
    </citation>
    <scope>NUCLEOTIDE SEQUENCE [LARGE SCALE GENOMIC DNA]</scope>
    <source>
        <strain evidence="4 5">Hp12</strain>
    </source>
</reference>
<comment type="pathway">
    <text evidence="2">Cofactor biosynthesis; thiamine diphosphate biosynthesis; thiamine diphosphate from thiamine phosphate: step 1/1.</text>
</comment>
<dbReference type="PIRSF" id="PIRSF005303">
    <property type="entry name" value="Thiam_monoph_kin"/>
    <property type="match status" value="1"/>
</dbReference>
<dbReference type="HAMAP" id="MF_02128">
    <property type="entry name" value="TMP_kinase"/>
    <property type="match status" value="1"/>
</dbReference>
<dbReference type="OrthoDB" id="9802811at2"/>
<name>A0A2V1H2S2_9GAMM</name>
<dbReference type="NCBIfam" id="TIGR01379">
    <property type="entry name" value="thiL"/>
    <property type="match status" value="1"/>
</dbReference>
<comment type="caution">
    <text evidence="4">The sequence shown here is derived from an EMBL/GenBank/DDBJ whole genome shotgun (WGS) entry which is preliminary data.</text>
</comment>
<gene>
    <name evidence="2 4" type="primary">thiL</name>
    <name evidence="4" type="ORF">DC094_00255</name>
</gene>
<feature type="binding site" evidence="2">
    <location>
        <position position="214"/>
    </location>
    <ligand>
        <name>Mg(2+)</name>
        <dbReference type="ChEBI" id="CHEBI:18420"/>
        <label>5</label>
    </ligand>
</feature>
<comment type="miscellaneous">
    <text evidence="2">Reaction mechanism of ThiL seems to utilize a direct, inline transfer of the gamma-phosphate of ATP to TMP rather than a phosphorylated enzyme intermediate.</text>
</comment>
<feature type="binding site" evidence="2">
    <location>
        <position position="73"/>
    </location>
    <ligand>
        <name>Mg(2+)</name>
        <dbReference type="ChEBI" id="CHEBI:18420"/>
        <label>3</label>
    </ligand>
</feature>
<dbReference type="InterPro" id="IPR016188">
    <property type="entry name" value="PurM-like_N"/>
</dbReference>
<keyword evidence="2" id="KW-0460">Magnesium</keyword>
<dbReference type="CDD" id="cd02194">
    <property type="entry name" value="ThiL"/>
    <property type="match status" value="1"/>
</dbReference>
<comment type="function">
    <text evidence="2">Catalyzes the ATP-dependent phosphorylation of thiamine-monophosphate (TMP) to form thiamine-pyrophosphate (TPP), the active form of vitamin B1.</text>
</comment>
<keyword evidence="5" id="KW-1185">Reference proteome</keyword>
<evidence type="ECO:0000256" key="1">
    <source>
        <dbReference type="ARBA" id="ARBA00022977"/>
    </source>
</evidence>
<dbReference type="GO" id="GO:0009229">
    <property type="term" value="P:thiamine diphosphate biosynthetic process"/>
    <property type="evidence" value="ECO:0007669"/>
    <property type="project" value="UniProtKB-UniRule"/>
</dbReference>
<dbReference type="RefSeq" id="WP_116685108.1">
    <property type="nucleotide sequence ID" value="NZ_CAWNYD010000001.1"/>
</dbReference>
<dbReference type="Gene3D" id="3.30.1330.10">
    <property type="entry name" value="PurM-like, N-terminal domain"/>
    <property type="match status" value="1"/>
</dbReference>
<sequence length="323" mass="34780">MAEFSLIEKYLSRVTGQCEGLELGIGDDCALWQPPAGKQLALSMDTLNLDVHFLACSPAHSIGHKALAVNLSDLAAMGAQPVWCSLALSLPDADELWLAEFCRGFAELAKQSGIALIGGDTTSGPLSITVQVAGLIEPGKALRRSNALAGDLICISDRLGEAACGLDMLLKPLVTDIKQAKPFIKCLEYPNPQLQLGQYLSERAAGHACLDLSDGLASDLAHICRASKVVAEVDLEHFSGEHLPKNLTQQQAYQKQLAGGDDYQLCFTLNASELAAVQRQFPQVQVIGKMRQLASHEVTPHIEWLKNGQAVALQLKGFEHFSK</sequence>
<dbReference type="InterPro" id="IPR036921">
    <property type="entry name" value="PurM-like_N_sf"/>
</dbReference>
<feature type="binding site" evidence="2">
    <location>
        <position position="211"/>
    </location>
    <ligand>
        <name>Mg(2+)</name>
        <dbReference type="ChEBI" id="CHEBI:18420"/>
        <label>3</label>
    </ligand>
</feature>
<dbReference type="EC" id="2.7.4.16" evidence="2"/>
<evidence type="ECO:0000256" key="2">
    <source>
        <dbReference type="HAMAP-Rule" id="MF_02128"/>
    </source>
</evidence>
<keyword evidence="2" id="KW-0067">ATP-binding</keyword>
<feature type="binding site" evidence="2">
    <location>
        <position position="73"/>
    </location>
    <ligand>
        <name>Mg(2+)</name>
        <dbReference type="ChEBI" id="CHEBI:18420"/>
        <label>4</label>
    </ligand>
</feature>
<feature type="binding site" evidence="2">
    <location>
        <position position="144"/>
    </location>
    <ligand>
        <name>ATP</name>
        <dbReference type="ChEBI" id="CHEBI:30616"/>
    </ligand>
</feature>
<proteinExistence type="inferred from homology"/>
<evidence type="ECO:0000313" key="4">
    <source>
        <dbReference type="EMBL" id="PVZ71518.1"/>
    </source>
</evidence>
<feature type="binding site" evidence="2">
    <location>
        <position position="73"/>
    </location>
    <ligand>
        <name>Mg(2+)</name>
        <dbReference type="ChEBI" id="CHEBI:18420"/>
        <label>2</label>
    </ligand>
</feature>
<keyword evidence="1 2" id="KW-0784">Thiamine biosynthesis</keyword>
<dbReference type="PANTHER" id="PTHR30270:SF0">
    <property type="entry name" value="THIAMINE-MONOPHOSPHATE KINASE"/>
    <property type="match status" value="1"/>
</dbReference>
<protein>
    <recommendedName>
        <fullName evidence="2">Thiamine-monophosphate kinase</fullName>
        <shortName evidence="2">TMP kinase</shortName>
        <shortName evidence="2">Thiamine-phosphate kinase</shortName>
        <ecNumber evidence="2">2.7.4.16</ecNumber>
    </recommendedName>
</protein>
<dbReference type="InterPro" id="IPR036676">
    <property type="entry name" value="PurM-like_C_sf"/>
</dbReference>
<accession>A0A2V1H2S2</accession>
<dbReference type="Pfam" id="PF00586">
    <property type="entry name" value="AIRS"/>
    <property type="match status" value="1"/>
</dbReference>
<evidence type="ECO:0000259" key="3">
    <source>
        <dbReference type="Pfam" id="PF00586"/>
    </source>
</evidence>
<dbReference type="Proteomes" id="UP000244906">
    <property type="component" value="Unassembled WGS sequence"/>
</dbReference>
<comment type="similarity">
    <text evidence="2">Belongs to the thiamine-monophosphate kinase family.</text>
</comment>
<dbReference type="GO" id="GO:0009228">
    <property type="term" value="P:thiamine biosynthetic process"/>
    <property type="evidence" value="ECO:0007669"/>
    <property type="project" value="UniProtKB-KW"/>
</dbReference>
<feature type="binding site" evidence="2">
    <location>
        <position position="43"/>
    </location>
    <ligand>
        <name>Mg(2+)</name>
        <dbReference type="ChEBI" id="CHEBI:18420"/>
        <label>4</label>
    </ligand>
</feature>
<feature type="binding site" evidence="2">
    <location>
        <begin position="119"/>
        <end position="120"/>
    </location>
    <ligand>
        <name>ATP</name>
        <dbReference type="ChEBI" id="CHEBI:30616"/>
    </ligand>
</feature>
<feature type="binding site" evidence="2">
    <location>
        <position position="261"/>
    </location>
    <ligand>
        <name>substrate</name>
    </ligand>
</feature>
<feature type="binding site" evidence="2">
    <location>
        <position position="28"/>
    </location>
    <ligand>
        <name>Mg(2+)</name>
        <dbReference type="ChEBI" id="CHEBI:18420"/>
        <label>3</label>
    </ligand>
</feature>
<dbReference type="SUPFAM" id="SSF55326">
    <property type="entry name" value="PurM N-terminal domain-like"/>
    <property type="match status" value="1"/>
</dbReference>
<feature type="binding site" evidence="2">
    <location>
        <position position="318"/>
    </location>
    <ligand>
        <name>substrate</name>
    </ligand>
</feature>
<keyword evidence="2" id="KW-0808">Transferase</keyword>
<comment type="caution">
    <text evidence="2">Lacks conserved residue(s) required for the propagation of feature annotation.</text>
</comment>
<feature type="binding site" evidence="2">
    <location>
        <position position="52"/>
    </location>
    <ligand>
        <name>substrate</name>
    </ligand>
</feature>
<dbReference type="EMBL" id="QDDL01000001">
    <property type="protein sequence ID" value="PVZ71518.1"/>
    <property type="molecule type" value="Genomic_DNA"/>
</dbReference>
<feature type="binding site" evidence="2">
    <location>
        <position position="120"/>
    </location>
    <ligand>
        <name>Mg(2+)</name>
        <dbReference type="ChEBI" id="CHEBI:18420"/>
        <label>1</label>
    </ligand>
</feature>
<organism evidence="4 5">
    <name type="scientific">Pelagibaculum spongiae</name>
    <dbReference type="NCBI Taxonomy" id="2080658"/>
    <lineage>
        <taxon>Bacteria</taxon>
        <taxon>Pseudomonadati</taxon>
        <taxon>Pseudomonadota</taxon>
        <taxon>Gammaproteobacteria</taxon>
        <taxon>Oceanospirillales</taxon>
        <taxon>Pelagibaculum</taxon>
    </lineage>
</organism>
<comment type="catalytic activity">
    <reaction evidence="2">
        <text>thiamine phosphate + ATP = thiamine diphosphate + ADP</text>
        <dbReference type="Rhea" id="RHEA:15913"/>
        <dbReference type="ChEBI" id="CHEBI:30616"/>
        <dbReference type="ChEBI" id="CHEBI:37575"/>
        <dbReference type="ChEBI" id="CHEBI:58937"/>
        <dbReference type="ChEBI" id="CHEBI:456216"/>
        <dbReference type="EC" id="2.7.4.16"/>
    </reaction>
</comment>